<dbReference type="InterPro" id="IPR011761">
    <property type="entry name" value="ATP-grasp"/>
</dbReference>
<keyword evidence="3" id="KW-0436">Ligase</keyword>
<dbReference type="InterPro" id="IPR016677">
    <property type="entry name" value="UCP016817_carboligase"/>
</dbReference>
<feature type="domain" description="ATP-grasp" evidence="2">
    <location>
        <begin position="96"/>
        <end position="301"/>
    </location>
</feature>
<dbReference type="GO" id="GO:0005524">
    <property type="term" value="F:ATP binding"/>
    <property type="evidence" value="ECO:0007669"/>
    <property type="project" value="UniProtKB-UniRule"/>
</dbReference>
<organism evidence="3 4">
    <name type="scientific">Hyphomicrobium facile</name>
    <dbReference type="NCBI Taxonomy" id="51670"/>
    <lineage>
        <taxon>Bacteria</taxon>
        <taxon>Pseudomonadati</taxon>
        <taxon>Pseudomonadota</taxon>
        <taxon>Alphaproteobacteria</taxon>
        <taxon>Hyphomicrobiales</taxon>
        <taxon>Hyphomicrobiaceae</taxon>
        <taxon>Hyphomicrobium</taxon>
    </lineage>
</organism>
<reference evidence="4" key="1">
    <citation type="submission" date="2016-10" db="EMBL/GenBank/DDBJ databases">
        <authorList>
            <person name="Varghese N."/>
            <person name="Submissions S."/>
        </authorList>
    </citation>
    <scope>NUCLEOTIDE SEQUENCE [LARGE SCALE GENOMIC DNA]</scope>
    <source>
        <strain evidence="4">DSM 1565</strain>
    </source>
</reference>
<dbReference type="AlphaFoldDB" id="A0A1I7NVZ4"/>
<dbReference type="Proteomes" id="UP000199423">
    <property type="component" value="Unassembled WGS sequence"/>
</dbReference>
<dbReference type="InterPro" id="IPR003806">
    <property type="entry name" value="ATP-grasp_PylC-type"/>
</dbReference>
<dbReference type="STRING" id="51670.SAMN04488557_3876"/>
<dbReference type="PROSITE" id="PS50975">
    <property type="entry name" value="ATP_GRASP"/>
    <property type="match status" value="1"/>
</dbReference>
<gene>
    <name evidence="3" type="ORF">SAMN04488557_3876</name>
</gene>
<evidence type="ECO:0000256" key="1">
    <source>
        <dbReference type="PROSITE-ProRule" id="PRU00409"/>
    </source>
</evidence>
<dbReference type="GO" id="GO:0046872">
    <property type="term" value="F:metal ion binding"/>
    <property type="evidence" value="ECO:0007669"/>
    <property type="project" value="InterPro"/>
</dbReference>
<dbReference type="Pfam" id="PF02655">
    <property type="entry name" value="ATP-grasp_3"/>
    <property type="match status" value="1"/>
</dbReference>
<keyword evidence="1" id="KW-0547">Nucleotide-binding</keyword>
<name>A0A1I7NVZ4_9HYPH</name>
<keyword evidence="1" id="KW-0067">ATP-binding</keyword>
<protein>
    <submittedName>
        <fullName evidence="3">Predicted ATP-dependent carboligase, ATP-grasp superfamily</fullName>
    </submittedName>
</protein>
<dbReference type="EMBL" id="FPCH01000004">
    <property type="protein sequence ID" value="SFV38841.1"/>
    <property type="molecule type" value="Genomic_DNA"/>
</dbReference>
<keyword evidence="4" id="KW-1185">Reference proteome</keyword>
<dbReference type="OrthoDB" id="1804072at2"/>
<dbReference type="PIRSF" id="PIRSF016817">
    <property type="entry name" value="UCP016817_carboligase"/>
    <property type="match status" value="1"/>
</dbReference>
<evidence type="ECO:0000313" key="4">
    <source>
        <dbReference type="Proteomes" id="UP000199423"/>
    </source>
</evidence>
<sequence length="389" mass="41176">MSGETVLIAAFSGRSLAQSARRAGYRPLVADAFGDLDTQVAAEDFRVLDGAMQTGFRTKPIIAALTELSQSARSAPIGLVLGSGFEDKPRLVAALASRFKLLGSGASTYKVCKDPQSFFGVLDRLGIPHPETRTSPPADPGGWISKRVGGSGGRHIRACHGPQAAKPRRYFQKLLDGERISAGAVFTPQGSAVSLTRQWISPSDEHPFRFGGCVSMPDLDERLSEEISRAVRTVAADIGLHGMASFDFLVPSAPGANQERANENSRTPHLLEINPRPGASLDVLDSDDGQLFADHIAAWTAGTPTARDPGPAKSAKAAAILHADRWSIILNDIPWPDWAADRGPPGTFIPLGAPLATALAEAPTADAAEALARARLAELEDLIYGHAKS</sequence>
<dbReference type="Gene3D" id="3.30.470.20">
    <property type="entry name" value="ATP-grasp fold, B domain"/>
    <property type="match status" value="1"/>
</dbReference>
<dbReference type="GO" id="GO:0016874">
    <property type="term" value="F:ligase activity"/>
    <property type="evidence" value="ECO:0007669"/>
    <property type="project" value="UniProtKB-KW"/>
</dbReference>
<evidence type="ECO:0000313" key="3">
    <source>
        <dbReference type="EMBL" id="SFV38841.1"/>
    </source>
</evidence>
<accession>A0A1I7NVZ4</accession>
<dbReference type="RefSeq" id="WP_092869378.1">
    <property type="nucleotide sequence ID" value="NZ_FPCH01000004.1"/>
</dbReference>
<dbReference type="SUPFAM" id="SSF56059">
    <property type="entry name" value="Glutathione synthetase ATP-binding domain-like"/>
    <property type="match status" value="1"/>
</dbReference>
<evidence type="ECO:0000259" key="2">
    <source>
        <dbReference type="PROSITE" id="PS50975"/>
    </source>
</evidence>
<proteinExistence type="predicted"/>